<dbReference type="SUPFAM" id="SSF109854">
    <property type="entry name" value="DinB/YfiT-like putative metalloenzymes"/>
    <property type="match status" value="1"/>
</dbReference>
<proteinExistence type="predicted"/>
<comment type="caution">
    <text evidence="2">The sequence shown here is derived from an EMBL/GenBank/DDBJ whole genome shotgun (WGS) entry which is preliminary data.</text>
</comment>
<name>A0ABT9AGQ6_9BACT</name>
<dbReference type="InterPro" id="IPR034660">
    <property type="entry name" value="DinB/YfiT-like"/>
</dbReference>
<accession>A0ABT9AGQ6</accession>
<dbReference type="Gene3D" id="1.20.120.450">
    <property type="entry name" value="dinb family like domain"/>
    <property type="match status" value="1"/>
</dbReference>
<feature type="domain" description="DinB-like" evidence="1">
    <location>
        <begin position="29"/>
        <end position="162"/>
    </location>
</feature>
<gene>
    <name evidence="2" type="ORF">Q5H92_22030</name>
</gene>
<reference evidence="2" key="1">
    <citation type="submission" date="2023-07" db="EMBL/GenBank/DDBJ databases">
        <authorList>
            <person name="Kim M.K."/>
        </authorList>
    </citation>
    <scope>NUCLEOTIDE SEQUENCE</scope>
    <source>
        <strain evidence="2">M29</strain>
    </source>
</reference>
<organism evidence="2 3">
    <name type="scientific">Hymenobacter mellowenesis</name>
    <dbReference type="NCBI Taxonomy" id="3063995"/>
    <lineage>
        <taxon>Bacteria</taxon>
        <taxon>Pseudomonadati</taxon>
        <taxon>Bacteroidota</taxon>
        <taxon>Cytophagia</taxon>
        <taxon>Cytophagales</taxon>
        <taxon>Hymenobacteraceae</taxon>
        <taxon>Hymenobacter</taxon>
    </lineage>
</organism>
<dbReference type="EMBL" id="JAUQSX010000014">
    <property type="protein sequence ID" value="MDO7849059.1"/>
    <property type="molecule type" value="Genomic_DNA"/>
</dbReference>
<protein>
    <submittedName>
        <fullName evidence="2">DinB family protein</fullName>
    </submittedName>
</protein>
<dbReference type="InterPro" id="IPR024775">
    <property type="entry name" value="DinB-like"/>
</dbReference>
<dbReference type="Pfam" id="PF12867">
    <property type="entry name" value="DinB_2"/>
    <property type="match status" value="1"/>
</dbReference>
<dbReference type="RefSeq" id="WP_305013728.1">
    <property type="nucleotide sequence ID" value="NZ_JAUQSX010000014.1"/>
</dbReference>
<keyword evidence="3" id="KW-1185">Reference proteome</keyword>
<evidence type="ECO:0000313" key="3">
    <source>
        <dbReference type="Proteomes" id="UP001167796"/>
    </source>
</evidence>
<evidence type="ECO:0000259" key="1">
    <source>
        <dbReference type="Pfam" id="PF12867"/>
    </source>
</evidence>
<sequence length="173" mass="18942">MTSPAPLEVWLRGPIAGVPPLLQPVAHALLQARDELNTAMADFPSALLNERPAGVASVGFHLQHLAGVLDRLLTYARQETLSEQQFVDFHAENPPLSIEPETVTKLVQRFSDRVDTAINQLKATNEASLTEVRTVGRAQVPSTHLGLLVHAAEHTTRHLGQLLVTAKWVRTLC</sequence>
<evidence type="ECO:0000313" key="2">
    <source>
        <dbReference type="EMBL" id="MDO7849059.1"/>
    </source>
</evidence>
<dbReference type="Proteomes" id="UP001167796">
    <property type="component" value="Unassembled WGS sequence"/>
</dbReference>